<dbReference type="InterPro" id="IPR006595">
    <property type="entry name" value="CTLH_C"/>
</dbReference>
<feature type="coiled-coil region" evidence="8">
    <location>
        <begin position="64"/>
        <end position="91"/>
    </location>
</feature>
<comment type="similarity">
    <text evidence="2">Belongs to the FYV10 family.</text>
</comment>
<name>A0A1L0DKN1_9ASCO</name>
<evidence type="ECO:0000256" key="4">
    <source>
        <dbReference type="ARBA" id="ARBA00022723"/>
    </source>
</evidence>
<dbReference type="Proteomes" id="UP000182334">
    <property type="component" value="Chromosome V"/>
</dbReference>
<dbReference type="GO" id="GO:0005737">
    <property type="term" value="C:cytoplasm"/>
    <property type="evidence" value="ECO:0007669"/>
    <property type="project" value="UniProtKB-SubCell"/>
</dbReference>
<dbReference type="GO" id="GO:0061630">
    <property type="term" value="F:ubiquitin protein ligase activity"/>
    <property type="evidence" value="ECO:0007669"/>
    <property type="project" value="InterPro"/>
</dbReference>
<accession>A0A1L0DKN1</accession>
<keyword evidence="4" id="KW-0479">Metal-binding</keyword>
<gene>
    <name evidence="11" type="ORF">SAMEA4029010_CIC11G00000005583</name>
</gene>
<dbReference type="EMBL" id="LT635760">
    <property type="protein sequence ID" value="SGZ56448.1"/>
    <property type="molecule type" value="Genomic_DNA"/>
</dbReference>
<evidence type="ECO:0000256" key="7">
    <source>
        <dbReference type="PROSITE-ProRule" id="PRU01215"/>
    </source>
</evidence>
<keyword evidence="12" id="KW-1185">Reference proteome</keyword>
<keyword evidence="3" id="KW-0963">Cytoplasm</keyword>
<evidence type="ECO:0000256" key="8">
    <source>
        <dbReference type="SAM" id="Coils"/>
    </source>
</evidence>
<feature type="domain" description="CTLH" evidence="9">
    <location>
        <begin position="205"/>
        <end position="241"/>
    </location>
</feature>
<proteinExistence type="inferred from homology"/>
<dbReference type="InterPro" id="IPR045098">
    <property type="entry name" value="Fyv10_fam"/>
</dbReference>
<feature type="zinc finger region" description="RING-Gid-type" evidence="7">
    <location>
        <begin position="413"/>
        <end position="477"/>
    </location>
</feature>
<sequence>MSEPTINFSIQTQHAQFSVPNELIKKNFKAIQKLVEKQKKQIADEIAKIKKDPTMDSQQKLAIIRKLIKNFESLQKKIEQAIKKDDDYRKRFRARTHHLAKLEKFVVSTPKDMGDKEEQADDKVLDLHNEGLINWYREVTNLLIIDYLIKSNNRKESNLGIKLMRSLQATSFPQIAELIDYDVYENFNQVYLSINDDHDLDLISAWYNENRNSLKRINSNLQFEIHYCKYLSMVEKGEVAEAIEYCKTNLAPYANRSNYNVDDLVNYEQNKKRLTEVGAPLVYLVKLTPETKFTSDYPWKSLLKPSEKAPVTPMYLSLIKLFSDSRWKGLSQCFTEDFTKIYGLSNTYPLLVYLSAGISSLKTKSCYCNQQNTIFKSDAGRDVSLNLDSNSYRDLSLRGPNQYYKLLHKINQCPVCSPELYRLSQNLPYAQLITSIFDNPFKLPNGNIYPFDKLLNPIDKAESENVVRKGKVQDPLTQEIFFIDDCVRVFPA</sequence>
<evidence type="ECO:0000256" key="1">
    <source>
        <dbReference type="ARBA" id="ARBA00004496"/>
    </source>
</evidence>
<dbReference type="InterPro" id="IPR024964">
    <property type="entry name" value="CTLH/CRA"/>
</dbReference>
<dbReference type="STRING" id="45354.A0A1L0DKN1"/>
<dbReference type="PANTHER" id="PTHR12170">
    <property type="entry name" value="MACROPHAGE ERYTHROBLAST ATTACHER-RELATED"/>
    <property type="match status" value="1"/>
</dbReference>
<evidence type="ECO:0000313" key="11">
    <source>
        <dbReference type="EMBL" id="SGZ56448.1"/>
    </source>
</evidence>
<evidence type="ECO:0000259" key="10">
    <source>
        <dbReference type="PROSITE" id="PS51867"/>
    </source>
</evidence>
<dbReference type="GO" id="GO:0008270">
    <property type="term" value="F:zinc ion binding"/>
    <property type="evidence" value="ECO:0007669"/>
    <property type="project" value="UniProtKB-KW"/>
</dbReference>
<keyword evidence="6" id="KW-0862">Zinc</keyword>
<comment type="subcellular location">
    <subcellularLocation>
        <location evidence="1">Cytoplasm</location>
    </subcellularLocation>
</comment>
<dbReference type="GO" id="GO:0034657">
    <property type="term" value="C:GID complex"/>
    <property type="evidence" value="ECO:0007669"/>
    <property type="project" value="TreeGrafter"/>
</dbReference>
<dbReference type="OrthoDB" id="1933455at2759"/>
<evidence type="ECO:0000313" key="12">
    <source>
        <dbReference type="Proteomes" id="UP000182334"/>
    </source>
</evidence>
<reference evidence="11 12" key="1">
    <citation type="submission" date="2016-10" db="EMBL/GenBank/DDBJ databases">
        <authorList>
            <person name="de Groot N.N."/>
        </authorList>
    </citation>
    <scope>NUCLEOTIDE SEQUENCE [LARGE SCALE GENOMIC DNA]</scope>
    <source>
        <strain evidence="11 12">CBS 141442</strain>
    </source>
</reference>
<dbReference type="InterPro" id="IPR044063">
    <property type="entry name" value="ZF_RING_GID"/>
</dbReference>
<dbReference type="PANTHER" id="PTHR12170:SF2">
    <property type="entry name" value="E3 UBIQUITIN-PROTEIN TRANSFERASE MAEA"/>
    <property type="match status" value="1"/>
</dbReference>
<dbReference type="PROSITE" id="PS51867">
    <property type="entry name" value="ZF_RING_GID"/>
    <property type="match status" value="1"/>
</dbReference>
<keyword evidence="8" id="KW-0175">Coiled coil</keyword>
<dbReference type="GO" id="GO:0005634">
    <property type="term" value="C:nucleus"/>
    <property type="evidence" value="ECO:0007669"/>
    <property type="project" value="TreeGrafter"/>
</dbReference>
<evidence type="ECO:0000256" key="2">
    <source>
        <dbReference type="ARBA" id="ARBA00010615"/>
    </source>
</evidence>
<dbReference type="Pfam" id="PF10607">
    <property type="entry name" value="CTLH"/>
    <property type="match status" value="1"/>
</dbReference>
<organism evidence="11 12">
    <name type="scientific">Sungouiella intermedia</name>
    <dbReference type="NCBI Taxonomy" id="45354"/>
    <lineage>
        <taxon>Eukaryota</taxon>
        <taxon>Fungi</taxon>
        <taxon>Dikarya</taxon>
        <taxon>Ascomycota</taxon>
        <taxon>Saccharomycotina</taxon>
        <taxon>Pichiomycetes</taxon>
        <taxon>Metschnikowiaceae</taxon>
        <taxon>Sungouiella</taxon>
    </lineage>
</organism>
<dbReference type="PROSITE" id="PS50897">
    <property type="entry name" value="CTLH"/>
    <property type="match status" value="1"/>
</dbReference>
<evidence type="ECO:0000259" key="9">
    <source>
        <dbReference type="PROSITE" id="PS50897"/>
    </source>
</evidence>
<dbReference type="AlphaFoldDB" id="A0A1L0DKN1"/>
<evidence type="ECO:0000256" key="6">
    <source>
        <dbReference type="ARBA" id="ARBA00022833"/>
    </source>
</evidence>
<feature type="domain" description="RING-Gid-type" evidence="10">
    <location>
        <begin position="413"/>
        <end position="477"/>
    </location>
</feature>
<keyword evidence="5 7" id="KW-0863">Zinc-finger</keyword>
<protein>
    <submittedName>
        <fullName evidence="11">CIC11C00000005583</fullName>
    </submittedName>
</protein>
<dbReference type="GO" id="GO:0043161">
    <property type="term" value="P:proteasome-mediated ubiquitin-dependent protein catabolic process"/>
    <property type="evidence" value="ECO:0007669"/>
    <property type="project" value="InterPro"/>
</dbReference>
<evidence type="ECO:0000256" key="3">
    <source>
        <dbReference type="ARBA" id="ARBA00022490"/>
    </source>
</evidence>
<evidence type="ECO:0000256" key="5">
    <source>
        <dbReference type="ARBA" id="ARBA00022771"/>
    </source>
</evidence>